<evidence type="ECO:0000256" key="8">
    <source>
        <dbReference type="ARBA" id="ARBA00029835"/>
    </source>
</evidence>
<dbReference type="InterPro" id="IPR031322">
    <property type="entry name" value="Shikimate/glucono_kinase"/>
</dbReference>
<dbReference type="Gene3D" id="3.40.50.300">
    <property type="entry name" value="P-loop containing nucleotide triphosphate hydrolases"/>
    <property type="match status" value="1"/>
</dbReference>
<feature type="region of interest" description="Disordered" evidence="10">
    <location>
        <begin position="194"/>
        <end position="214"/>
    </location>
</feature>
<feature type="region of interest" description="Disordered" evidence="10">
    <location>
        <begin position="102"/>
        <end position="169"/>
    </location>
</feature>
<feature type="compositionally biased region" description="Basic and acidic residues" evidence="10">
    <location>
        <begin position="377"/>
        <end position="390"/>
    </location>
</feature>
<dbReference type="GO" id="GO:0005524">
    <property type="term" value="F:ATP binding"/>
    <property type="evidence" value="ECO:0007669"/>
    <property type="project" value="UniProtKB-KW"/>
</dbReference>
<organism evidence="11 12">
    <name type="scientific">Tilletiopsis washingtonensis</name>
    <dbReference type="NCBI Taxonomy" id="58919"/>
    <lineage>
        <taxon>Eukaryota</taxon>
        <taxon>Fungi</taxon>
        <taxon>Dikarya</taxon>
        <taxon>Basidiomycota</taxon>
        <taxon>Ustilaginomycotina</taxon>
        <taxon>Exobasidiomycetes</taxon>
        <taxon>Entylomatales</taxon>
        <taxon>Entylomatales incertae sedis</taxon>
        <taxon>Tilletiopsis</taxon>
    </lineage>
</organism>
<evidence type="ECO:0000256" key="7">
    <source>
        <dbReference type="ARBA" id="ARBA00022840"/>
    </source>
</evidence>
<dbReference type="SUPFAM" id="SSF52540">
    <property type="entry name" value="P-loop containing nucleoside triphosphate hydrolases"/>
    <property type="match status" value="1"/>
</dbReference>
<keyword evidence="4" id="KW-0808">Transferase</keyword>
<dbReference type="PANTHER" id="PTHR43442">
    <property type="entry name" value="GLUCONOKINASE-RELATED"/>
    <property type="match status" value="1"/>
</dbReference>
<name>A0A316YZE5_9BASI</name>
<dbReference type="CDD" id="cd02021">
    <property type="entry name" value="GntK"/>
    <property type="match status" value="1"/>
</dbReference>
<dbReference type="PANTHER" id="PTHR43442:SF3">
    <property type="entry name" value="GLUCONOKINASE-RELATED"/>
    <property type="match status" value="1"/>
</dbReference>
<dbReference type="UniPathway" id="UPA00792"/>
<dbReference type="InterPro" id="IPR027417">
    <property type="entry name" value="P-loop_NTPase"/>
</dbReference>
<keyword evidence="7" id="KW-0067">ATP-binding</keyword>
<keyword evidence="12" id="KW-1185">Reference proteome</keyword>
<evidence type="ECO:0000313" key="12">
    <source>
        <dbReference type="Proteomes" id="UP000245946"/>
    </source>
</evidence>
<comment type="similarity">
    <text evidence="2">Belongs to the gluconokinase GntK/GntV family.</text>
</comment>
<dbReference type="EC" id="2.7.1.12" evidence="3"/>
<evidence type="ECO:0000256" key="3">
    <source>
        <dbReference type="ARBA" id="ARBA00012054"/>
    </source>
</evidence>
<dbReference type="Proteomes" id="UP000245946">
    <property type="component" value="Unassembled WGS sequence"/>
</dbReference>
<proteinExistence type="inferred from homology"/>
<dbReference type="EMBL" id="KZ819310">
    <property type="protein sequence ID" value="PWN94649.1"/>
    <property type="molecule type" value="Genomic_DNA"/>
</dbReference>
<evidence type="ECO:0000256" key="5">
    <source>
        <dbReference type="ARBA" id="ARBA00022741"/>
    </source>
</evidence>
<dbReference type="AlphaFoldDB" id="A0A316YZE5"/>
<evidence type="ECO:0000256" key="9">
    <source>
        <dbReference type="ARBA" id="ARBA00048090"/>
    </source>
</evidence>
<dbReference type="RefSeq" id="XP_025594928.1">
    <property type="nucleotide sequence ID" value="XM_025743599.1"/>
</dbReference>
<evidence type="ECO:0000256" key="1">
    <source>
        <dbReference type="ARBA" id="ARBA00004875"/>
    </source>
</evidence>
<dbReference type="GO" id="GO:0005737">
    <property type="term" value="C:cytoplasm"/>
    <property type="evidence" value="ECO:0007669"/>
    <property type="project" value="TreeGrafter"/>
</dbReference>
<comment type="pathway">
    <text evidence="1">Carbohydrate acid metabolism; D-gluconate degradation.</text>
</comment>
<feature type="region of interest" description="Disordered" evidence="10">
    <location>
        <begin position="377"/>
        <end position="407"/>
    </location>
</feature>
<dbReference type="STRING" id="58919.A0A316YZE5"/>
<gene>
    <name evidence="11" type="ORF">FA09DRAFT_332771</name>
</gene>
<dbReference type="GeneID" id="37271143"/>
<evidence type="ECO:0000256" key="2">
    <source>
        <dbReference type="ARBA" id="ARBA00008420"/>
    </source>
</evidence>
<feature type="compositionally biased region" description="Acidic residues" evidence="10">
    <location>
        <begin position="391"/>
        <end position="407"/>
    </location>
</feature>
<dbReference type="GO" id="GO:0046316">
    <property type="term" value="F:gluconokinase activity"/>
    <property type="evidence" value="ECO:0007669"/>
    <property type="project" value="UniProtKB-EC"/>
</dbReference>
<accession>A0A316YZE5</accession>
<comment type="catalytic activity">
    <reaction evidence="9">
        <text>D-gluconate + ATP = 6-phospho-D-gluconate + ADP + H(+)</text>
        <dbReference type="Rhea" id="RHEA:19433"/>
        <dbReference type="ChEBI" id="CHEBI:15378"/>
        <dbReference type="ChEBI" id="CHEBI:18391"/>
        <dbReference type="ChEBI" id="CHEBI:30616"/>
        <dbReference type="ChEBI" id="CHEBI:58759"/>
        <dbReference type="ChEBI" id="CHEBI:456216"/>
        <dbReference type="EC" id="2.7.1.12"/>
    </reaction>
</comment>
<dbReference type="InterPro" id="IPR006001">
    <property type="entry name" value="Therm_gnt_kin"/>
</dbReference>
<feature type="compositionally biased region" description="Basic and acidic residues" evidence="10">
    <location>
        <begin position="107"/>
        <end position="132"/>
    </location>
</feature>
<evidence type="ECO:0000256" key="4">
    <source>
        <dbReference type="ARBA" id="ARBA00022679"/>
    </source>
</evidence>
<dbReference type="Pfam" id="PF01202">
    <property type="entry name" value="SKI"/>
    <property type="match status" value="1"/>
</dbReference>
<evidence type="ECO:0000256" key="10">
    <source>
        <dbReference type="SAM" id="MobiDB-lite"/>
    </source>
</evidence>
<dbReference type="OrthoDB" id="275177at2759"/>
<keyword evidence="6 11" id="KW-0418">Kinase</keyword>
<feature type="compositionally biased region" description="Low complexity" evidence="10">
    <location>
        <begin position="148"/>
        <end position="169"/>
    </location>
</feature>
<evidence type="ECO:0000256" key="6">
    <source>
        <dbReference type="ARBA" id="ARBA00022777"/>
    </source>
</evidence>
<protein>
    <recommendedName>
        <fullName evidence="3">gluconokinase</fullName>
        <ecNumber evidence="3">2.7.1.12</ecNumber>
    </recommendedName>
    <alternativeName>
        <fullName evidence="8">Gluconate kinase</fullName>
    </alternativeName>
</protein>
<keyword evidence="5" id="KW-0547">Nucleotide-binding</keyword>
<dbReference type="GO" id="GO:0005975">
    <property type="term" value="P:carbohydrate metabolic process"/>
    <property type="evidence" value="ECO:0007669"/>
    <property type="project" value="InterPro"/>
</dbReference>
<evidence type="ECO:0000313" key="11">
    <source>
        <dbReference type="EMBL" id="PWN94649.1"/>
    </source>
</evidence>
<reference evidence="11 12" key="1">
    <citation type="journal article" date="2018" name="Mol. Biol. Evol.">
        <title>Broad Genomic Sampling Reveals a Smut Pathogenic Ancestry of the Fungal Clade Ustilaginomycotina.</title>
        <authorList>
            <person name="Kijpornyongpan T."/>
            <person name="Mondo S.J."/>
            <person name="Barry K."/>
            <person name="Sandor L."/>
            <person name="Lee J."/>
            <person name="Lipzen A."/>
            <person name="Pangilinan J."/>
            <person name="LaButti K."/>
            <person name="Hainaut M."/>
            <person name="Henrissat B."/>
            <person name="Grigoriev I.V."/>
            <person name="Spatafora J.W."/>
            <person name="Aime M.C."/>
        </authorList>
    </citation>
    <scope>NUCLEOTIDE SEQUENCE [LARGE SCALE GENOMIC DNA]</scope>
    <source>
        <strain evidence="11 12">MCA 4186</strain>
    </source>
</reference>
<sequence length="407" mass="43832">MPVPTPAYAPPTLAPALAAARRVLDEESGSTRRTLFVVMGTSGSGKSTLGSALASSLRCPFIDGDDLHPPANVRKMASGVALDDADRLPWLRLVREKALQLTAGEGGSKERSAEDEPTRMEKEKRELAEVRETSGLGEEQAKAPKVDASAVEASTANSNSTTGTTSASQSSRVVVIACSALKRSYRDVLRGSCCSLASSSSPPSSSSAAGVDSASSNDALRVIHIYLRVEASELQRRMSSRGEHFMKPDMLASQLATLEEPQPESEEGVFVVEDAPREMEPSTMEQEVGAALRTHSVHARFTIACPPGAETQVSHLPTQGSRSSIVAYPLLISSPPRQVQEGGQKQSHKQHLEAISKALGEVREMINEELSRQKEKLGKWDLVVEAKEERQDEGEEDGEEEEEEESE</sequence>